<gene>
    <name evidence="2" type="ORF">BKA03_002704</name>
</gene>
<reference evidence="2 3" key="1">
    <citation type="submission" date="2020-07" db="EMBL/GenBank/DDBJ databases">
        <title>Sequencing the genomes of 1000 actinobacteria strains.</title>
        <authorList>
            <person name="Klenk H.-P."/>
        </authorList>
    </citation>
    <scope>NUCLEOTIDE SEQUENCE [LARGE SCALE GENOMIC DNA]</scope>
    <source>
        <strain evidence="2 3">DSM 19970</strain>
    </source>
</reference>
<keyword evidence="1" id="KW-0812">Transmembrane</keyword>
<evidence type="ECO:0000313" key="3">
    <source>
        <dbReference type="Proteomes" id="UP000547973"/>
    </source>
</evidence>
<evidence type="ECO:0000256" key="1">
    <source>
        <dbReference type="SAM" id="Phobius"/>
    </source>
</evidence>
<dbReference type="Proteomes" id="UP000547973">
    <property type="component" value="Unassembled WGS sequence"/>
</dbReference>
<comment type="caution">
    <text evidence="2">The sequence shown here is derived from an EMBL/GenBank/DDBJ whole genome shotgun (WGS) entry which is preliminary data.</text>
</comment>
<evidence type="ECO:0000313" key="2">
    <source>
        <dbReference type="EMBL" id="NYI42585.1"/>
    </source>
</evidence>
<feature type="transmembrane region" description="Helical" evidence="1">
    <location>
        <begin position="36"/>
        <end position="53"/>
    </location>
</feature>
<feature type="transmembrane region" description="Helical" evidence="1">
    <location>
        <begin position="323"/>
        <end position="343"/>
    </location>
</feature>
<keyword evidence="1" id="KW-1133">Transmembrane helix</keyword>
<sequence>MRQVVWGRVLMWLATPLTITLAALALFGAVPWTATNAGLLLFGAGFLIVRTGVAPETIKAKRIAASMGWASRPAAEAVETIPGTQYPFRLTLKPQALSVGRWRDHEARRWLLGSQFAVEAVALRGNMPALHVIPNTKAFAKAMGGGSDFLTGDAAFDAAWRVWCRYPEYARAMLSDAVRALFASERLRGVPVLFEGGFVCTWTPLSAQSIKEIDGRFESLAALRGAISNQVLSHYSMAGSATVLRDPTGTPVTMPGEHLPGPGLTASVVRTGEIAQRDKNLFGRLSVLLPFTFFFAPVGLVLGILGARAAHRGEASNGGLAKLGIGLSIGMLALLAVMMWAAITVGK</sequence>
<keyword evidence="1" id="KW-0472">Membrane</keyword>
<evidence type="ECO:0008006" key="4">
    <source>
        <dbReference type="Google" id="ProtNLM"/>
    </source>
</evidence>
<name>A0A7Z0CLB2_9MICO</name>
<dbReference type="EMBL" id="JACBZO010000001">
    <property type="protein sequence ID" value="NYI42585.1"/>
    <property type="molecule type" value="Genomic_DNA"/>
</dbReference>
<dbReference type="RefSeq" id="WP_062074384.1">
    <property type="nucleotide sequence ID" value="NZ_BBRC01000002.1"/>
</dbReference>
<organism evidence="2 3">
    <name type="scientific">Demequina lutea</name>
    <dbReference type="NCBI Taxonomy" id="431489"/>
    <lineage>
        <taxon>Bacteria</taxon>
        <taxon>Bacillati</taxon>
        <taxon>Actinomycetota</taxon>
        <taxon>Actinomycetes</taxon>
        <taxon>Micrococcales</taxon>
        <taxon>Demequinaceae</taxon>
        <taxon>Demequina</taxon>
    </lineage>
</organism>
<accession>A0A7Z0CLB2</accession>
<proteinExistence type="predicted"/>
<keyword evidence="3" id="KW-1185">Reference proteome</keyword>
<dbReference type="OrthoDB" id="3429251at2"/>
<feature type="transmembrane region" description="Helical" evidence="1">
    <location>
        <begin position="9"/>
        <end position="30"/>
    </location>
</feature>
<feature type="transmembrane region" description="Helical" evidence="1">
    <location>
        <begin position="287"/>
        <end position="311"/>
    </location>
</feature>
<protein>
    <recommendedName>
        <fullName evidence="4">DUF4190 domain-containing protein</fullName>
    </recommendedName>
</protein>
<dbReference type="AlphaFoldDB" id="A0A7Z0CLB2"/>